<dbReference type="InterPro" id="IPR006171">
    <property type="entry name" value="TOPRIM_dom"/>
</dbReference>
<accession>A0A4P2VE62</accession>
<dbReference type="AlphaFoldDB" id="A0A4P2VE62"/>
<evidence type="ECO:0000256" key="4">
    <source>
        <dbReference type="ARBA" id="ARBA00023029"/>
    </source>
</evidence>
<dbReference type="Gene3D" id="1.10.460.10">
    <property type="entry name" value="Topoisomerase I, domain 2"/>
    <property type="match status" value="1"/>
</dbReference>
<organism evidence="10 11">
    <name type="scientific">Conexivisphaera calida</name>
    <dbReference type="NCBI Taxonomy" id="1874277"/>
    <lineage>
        <taxon>Archaea</taxon>
        <taxon>Nitrososphaerota</taxon>
        <taxon>Conexivisphaeria</taxon>
        <taxon>Conexivisphaerales</taxon>
        <taxon>Conexivisphaeraceae</taxon>
        <taxon>Conexivisphaera</taxon>
    </lineage>
</organism>
<dbReference type="GeneID" id="55585270"/>
<dbReference type="InterPro" id="IPR013826">
    <property type="entry name" value="Topo_IA_cen_sub3"/>
</dbReference>
<dbReference type="InterPro" id="IPR000380">
    <property type="entry name" value="Topo_IA"/>
</dbReference>
<dbReference type="SMART" id="SM00493">
    <property type="entry name" value="TOPRIM"/>
    <property type="match status" value="1"/>
</dbReference>
<feature type="domain" description="Topo IA-type catalytic" evidence="9">
    <location>
        <begin position="157"/>
        <end position="578"/>
    </location>
</feature>
<dbReference type="InterPro" id="IPR013824">
    <property type="entry name" value="Topo_IA_cen_sub1"/>
</dbReference>
<dbReference type="CDD" id="cd00186">
    <property type="entry name" value="TOP1Ac"/>
    <property type="match status" value="1"/>
</dbReference>
<evidence type="ECO:0000313" key="10">
    <source>
        <dbReference type="EMBL" id="BBE42844.1"/>
    </source>
</evidence>
<keyword evidence="4" id="KW-0799">Topoisomerase</keyword>
<evidence type="ECO:0000259" key="9">
    <source>
        <dbReference type="PROSITE" id="PS52039"/>
    </source>
</evidence>
<evidence type="ECO:0000256" key="6">
    <source>
        <dbReference type="ARBA" id="ARBA00023235"/>
    </source>
</evidence>
<evidence type="ECO:0000256" key="5">
    <source>
        <dbReference type="ARBA" id="ARBA00023125"/>
    </source>
</evidence>
<evidence type="ECO:0000313" key="11">
    <source>
        <dbReference type="Proteomes" id="UP000509448"/>
    </source>
</evidence>
<evidence type="ECO:0000259" key="8">
    <source>
        <dbReference type="PROSITE" id="PS50880"/>
    </source>
</evidence>
<dbReference type="InterPro" id="IPR023405">
    <property type="entry name" value="Topo_IA_core_domain"/>
</dbReference>
<dbReference type="PRINTS" id="PR00417">
    <property type="entry name" value="PRTPISMRASEI"/>
</dbReference>
<reference evidence="10 11" key="1">
    <citation type="journal article" date="2019" name="ISME J.">
        <title>Isolation and characterization of a thermophilic sulfur- and iron-reducing thaumarchaeote from a terrestrial acidic hot spring.</title>
        <authorList>
            <person name="Kato S."/>
            <person name="Itoh T."/>
            <person name="Yuki M."/>
            <person name="Nagamori M."/>
            <person name="Ohnishi M."/>
            <person name="Uematsu K."/>
            <person name="Suzuki K."/>
            <person name="Takashina T."/>
            <person name="Ohkuma M."/>
        </authorList>
    </citation>
    <scope>NUCLEOTIDE SEQUENCE [LARGE SCALE GENOMIC DNA]</scope>
    <source>
        <strain evidence="10 11">NAS-02</strain>
    </source>
</reference>
<dbReference type="PANTHER" id="PTHR11390:SF21">
    <property type="entry name" value="DNA TOPOISOMERASE 3-ALPHA"/>
    <property type="match status" value="1"/>
</dbReference>
<feature type="region of interest" description="Disordered" evidence="7">
    <location>
        <begin position="364"/>
        <end position="383"/>
    </location>
</feature>
<dbReference type="RefSeq" id="WP_174449035.1">
    <property type="nucleotide sequence ID" value="NZ_AP018732.1"/>
</dbReference>
<dbReference type="PROSITE" id="PS00396">
    <property type="entry name" value="TOPO_IA_1"/>
    <property type="match status" value="1"/>
</dbReference>
<dbReference type="SMART" id="SM00436">
    <property type="entry name" value="TOP1Bc"/>
    <property type="match status" value="1"/>
</dbReference>
<dbReference type="InterPro" id="IPR013497">
    <property type="entry name" value="Topo_IA_cen"/>
</dbReference>
<dbReference type="PROSITE" id="PS50880">
    <property type="entry name" value="TOPRIM"/>
    <property type="match status" value="1"/>
</dbReference>
<dbReference type="Pfam" id="PF01751">
    <property type="entry name" value="Toprim"/>
    <property type="match status" value="1"/>
</dbReference>
<keyword evidence="5" id="KW-0238">DNA-binding</keyword>
<dbReference type="Pfam" id="PF01131">
    <property type="entry name" value="Topoisom_bac"/>
    <property type="match status" value="1"/>
</dbReference>
<dbReference type="Gene3D" id="2.70.20.10">
    <property type="entry name" value="Topoisomerase I, domain 3"/>
    <property type="match status" value="1"/>
</dbReference>
<comment type="catalytic activity">
    <reaction evidence="1">
        <text>ATP-independent breakage of single-stranded DNA, followed by passage and rejoining.</text>
        <dbReference type="EC" id="5.6.2.1"/>
    </reaction>
</comment>
<dbReference type="Gene3D" id="3.40.50.140">
    <property type="match status" value="1"/>
</dbReference>
<dbReference type="EC" id="5.6.2.1" evidence="3"/>
<evidence type="ECO:0000256" key="2">
    <source>
        <dbReference type="ARBA" id="ARBA00009446"/>
    </source>
</evidence>
<dbReference type="Proteomes" id="UP000509448">
    <property type="component" value="Chromosome"/>
</dbReference>
<feature type="domain" description="Toprim" evidence="8">
    <location>
        <begin position="1"/>
        <end position="139"/>
    </location>
</feature>
<dbReference type="Gene3D" id="1.10.290.10">
    <property type="entry name" value="Topoisomerase I, domain 4"/>
    <property type="match status" value="1"/>
</dbReference>
<evidence type="ECO:0000256" key="1">
    <source>
        <dbReference type="ARBA" id="ARBA00000213"/>
    </source>
</evidence>
<dbReference type="InterPro" id="IPR013825">
    <property type="entry name" value="Topo_IA_cen_sub2"/>
</dbReference>
<dbReference type="PROSITE" id="PS52039">
    <property type="entry name" value="TOPO_IA_2"/>
    <property type="match status" value="1"/>
</dbReference>
<dbReference type="KEGG" id="ccai:NAS2_1459"/>
<dbReference type="EMBL" id="AP018732">
    <property type="protein sequence ID" value="BBE42844.1"/>
    <property type="molecule type" value="Genomic_DNA"/>
</dbReference>
<evidence type="ECO:0000256" key="3">
    <source>
        <dbReference type="ARBA" id="ARBA00012891"/>
    </source>
</evidence>
<dbReference type="PANTHER" id="PTHR11390">
    <property type="entry name" value="PROKARYOTIC DNA TOPOISOMERASE"/>
    <property type="match status" value="1"/>
</dbReference>
<dbReference type="GO" id="GO:0003917">
    <property type="term" value="F:DNA topoisomerase type I (single strand cut, ATP-independent) activity"/>
    <property type="evidence" value="ECO:0007669"/>
    <property type="project" value="UniProtKB-EC"/>
</dbReference>
<name>A0A4P2VE62_9ARCH</name>
<protein>
    <recommendedName>
        <fullName evidence="3">DNA topoisomerase</fullName>
        <ecNumber evidence="3">5.6.2.1</ecNumber>
    </recommendedName>
</protein>
<comment type="similarity">
    <text evidence="2">Belongs to the type IA topoisomerase family.</text>
</comment>
<dbReference type="InterPro" id="IPR003602">
    <property type="entry name" value="Topo_IA_DNA-bd_dom"/>
</dbReference>
<dbReference type="InterPro" id="IPR023406">
    <property type="entry name" value="Topo_IA_AS"/>
</dbReference>
<dbReference type="InterPro" id="IPR003601">
    <property type="entry name" value="Topo_IA_2"/>
</dbReference>
<gene>
    <name evidence="10" type="ORF">NAS2_1459</name>
</gene>
<evidence type="ECO:0000256" key="7">
    <source>
        <dbReference type="SAM" id="MobiDB-lite"/>
    </source>
</evidence>
<keyword evidence="6 10" id="KW-0413">Isomerase</keyword>
<dbReference type="GO" id="GO:0003677">
    <property type="term" value="F:DNA binding"/>
    <property type="evidence" value="ECO:0007669"/>
    <property type="project" value="UniProtKB-KW"/>
</dbReference>
<dbReference type="SMART" id="SM00437">
    <property type="entry name" value="TOP1Ac"/>
    <property type="match status" value="1"/>
</dbReference>
<dbReference type="OrthoDB" id="30963at2157"/>
<dbReference type="GO" id="GO:0006265">
    <property type="term" value="P:DNA topological change"/>
    <property type="evidence" value="ECO:0007669"/>
    <property type="project" value="InterPro"/>
</dbReference>
<sequence length="602" mass="67180">MILVITEKSRIAQILCASLAHGSCRSRPLHGVQVREFTERGEPIVVVPLEGHITEMDVKDGYSDWRSVDPIVLVQDPTAIQKYYKSMKHVSALRELAPRARLVVVATDADEEGCAIGADALKVVQKYNPGIQVKRLWLSTTEPGDVRDAWSRLIEPKYTWAHAVEARRRIDAMIGFSATRELTLLAEDAMRSRLRGVLSVGRVQTALLTLLYRREREIQSFIPKPYWSIYADATVNGEPLRLSYEGNPLWSQEEAAGIVRGLDGVTRGKVSGVESRERSVPPPPPLNTTRMLRLLSSQLHVAPSRAMAMAEELYLEAAITYPRTDTDRFTTFNHRRVMEILAGERSQLSAFAREILERNPSVHLTRNGSRNAGDHEPIAPVGLPKSSDEGLRKAWELIARRYLALFYPPAVVSESVMHVDVGGRPFKAEGGSLLNPGFLKVYGSVERFQDNPLPKAAEGDEVEISKIYYRKSLTKPPPRYTEAELVTLMEENGIGTKSSRPEIISILKERKYISVSGGRVYVTELGSKLAGLLEEVWGDFATPTFTKYVEDLMERVKSGTSSWEGALEEVRTRYMELFTKLRENKGRIITTGGADEGSGDAS</sequence>
<keyword evidence="11" id="KW-1185">Reference proteome</keyword>
<proteinExistence type="inferred from homology"/>
<dbReference type="SUPFAM" id="SSF56712">
    <property type="entry name" value="Prokaryotic type I DNA topoisomerase"/>
    <property type="match status" value="1"/>
</dbReference>
<dbReference type="GO" id="GO:0006281">
    <property type="term" value="P:DNA repair"/>
    <property type="evidence" value="ECO:0007669"/>
    <property type="project" value="TreeGrafter"/>
</dbReference>
<dbReference type="GO" id="GO:0006310">
    <property type="term" value="P:DNA recombination"/>
    <property type="evidence" value="ECO:0007669"/>
    <property type="project" value="TreeGrafter"/>
</dbReference>